<evidence type="ECO:0000256" key="2">
    <source>
        <dbReference type="ARBA" id="ARBA00022515"/>
    </source>
</evidence>
<keyword evidence="1" id="KW-0240">DNA-directed RNA polymerase</keyword>
<reference evidence="13 14" key="1">
    <citation type="submission" date="2018-06" db="EMBL/GenBank/DDBJ databases">
        <authorList>
            <consortium name="Pathogen Informatics"/>
            <person name="Doyle S."/>
        </authorList>
    </citation>
    <scope>NUCLEOTIDE SEQUENCE [LARGE SCALE GENOMIC DNA]</scope>
    <source>
        <strain evidence="13 14">NCTC12264</strain>
    </source>
</reference>
<evidence type="ECO:0000313" key="14">
    <source>
        <dbReference type="Proteomes" id="UP000254161"/>
    </source>
</evidence>
<evidence type="ECO:0000256" key="7">
    <source>
        <dbReference type="ARBA" id="ARBA00022771"/>
    </source>
</evidence>
<dbReference type="GO" id="GO:0006269">
    <property type="term" value="P:DNA replication, synthesis of primer"/>
    <property type="evidence" value="ECO:0007669"/>
    <property type="project" value="UniProtKB-KW"/>
</dbReference>
<keyword evidence="10" id="KW-0238">DNA-binding</keyword>
<keyword evidence="4 13" id="KW-0548">Nucleotidyltransferase</keyword>
<evidence type="ECO:0000256" key="11">
    <source>
        <dbReference type="ARBA" id="ARBA00023163"/>
    </source>
</evidence>
<dbReference type="SUPFAM" id="SSF57783">
    <property type="entry name" value="Zinc beta-ribbon"/>
    <property type="match status" value="1"/>
</dbReference>
<evidence type="ECO:0000313" key="13">
    <source>
        <dbReference type="EMBL" id="SUX27074.1"/>
    </source>
</evidence>
<dbReference type="PANTHER" id="PTHR30313:SF2">
    <property type="entry name" value="DNA PRIMASE"/>
    <property type="match status" value="1"/>
</dbReference>
<evidence type="ECO:0000256" key="1">
    <source>
        <dbReference type="ARBA" id="ARBA00022478"/>
    </source>
</evidence>
<dbReference type="GO" id="GO:0003677">
    <property type="term" value="F:DNA binding"/>
    <property type="evidence" value="ECO:0007669"/>
    <property type="project" value="UniProtKB-KW"/>
</dbReference>
<dbReference type="Gene3D" id="3.90.580.10">
    <property type="entry name" value="Zinc finger, CHC2-type domain"/>
    <property type="match status" value="1"/>
</dbReference>
<dbReference type="InterPro" id="IPR050219">
    <property type="entry name" value="DnaG_primase"/>
</dbReference>
<evidence type="ECO:0000256" key="3">
    <source>
        <dbReference type="ARBA" id="ARBA00022679"/>
    </source>
</evidence>
<organism evidence="13 14">
    <name type="scientific">Campylobacter upsaliensis</name>
    <dbReference type="NCBI Taxonomy" id="28080"/>
    <lineage>
        <taxon>Bacteria</taxon>
        <taxon>Pseudomonadati</taxon>
        <taxon>Campylobacterota</taxon>
        <taxon>Epsilonproteobacteria</taxon>
        <taxon>Campylobacterales</taxon>
        <taxon>Campylobacteraceae</taxon>
        <taxon>Campylobacter</taxon>
    </lineage>
</organism>
<dbReference type="GO" id="GO:0005737">
    <property type="term" value="C:cytoplasm"/>
    <property type="evidence" value="ECO:0007669"/>
    <property type="project" value="TreeGrafter"/>
</dbReference>
<keyword evidence="9" id="KW-0460">Magnesium</keyword>
<evidence type="ECO:0000256" key="10">
    <source>
        <dbReference type="ARBA" id="ARBA00023125"/>
    </source>
</evidence>
<keyword evidence="5" id="KW-0235">DNA replication</keyword>
<dbReference type="Gene3D" id="3.90.980.10">
    <property type="entry name" value="DNA primase, catalytic core, N-terminal domain"/>
    <property type="match status" value="1"/>
</dbReference>
<dbReference type="GO" id="GO:0008270">
    <property type="term" value="F:zinc ion binding"/>
    <property type="evidence" value="ECO:0007669"/>
    <property type="project" value="UniProtKB-KW"/>
</dbReference>
<dbReference type="InterPro" id="IPR006171">
    <property type="entry name" value="TOPRIM_dom"/>
</dbReference>
<sequence length="510" mass="58935">MDLQEFKTRIDIVRIIENYLILRKEGAFYKANCPFHAEKTPSFVINVNKGYWHCFGCGKGGDAIKFLQIYKNLSFSEAAAEVAKLENIEFSFNSTQKEEFAFLNELSAYFKNNFNEECLAFCKKRGLDESDVGEFELGYTGDLENLVRFLKAKNYMSLAKKLGYIKENQNGFYSLFVGRLSFVIKDSFGRVRGFSTRELKAGGKLGKYVNSLNSELFNKSFLLYHFDKAKDYARLSKKLYLCEGFFDAIALQKAGFKSAVASSGTAFTQAHLSLIKRLNVENLELVFVPDKDKAGYEAVIKALWLCFENEFFNCKVAVCKEKVKDVGEFMQKYDIKSLDLHTYEGLEFYIKFAMQKAENCEAKHALFLKLKKMIEGVSNFYLKNELYEKAALYLGVDKKEFLKAKKAFKESEENQRQMMQIIKSALNDEEFKERLIYYAGEFLDRAFFDDEGKKRELLANQSVEIYTKERQNEALKAFVLSHLYKQKESEKEPLRLKELAGKIAELKSEV</sequence>
<dbReference type="InterPro" id="IPR036977">
    <property type="entry name" value="DNA_primase_Znf_CHC2"/>
</dbReference>
<dbReference type="AlphaFoldDB" id="A0A381EJ73"/>
<dbReference type="EMBL" id="UFUZ01000001">
    <property type="protein sequence ID" value="SUX27074.1"/>
    <property type="molecule type" value="Genomic_DNA"/>
</dbReference>
<dbReference type="CDD" id="cd03364">
    <property type="entry name" value="TOPRIM_DnaG_primases"/>
    <property type="match status" value="1"/>
</dbReference>
<evidence type="ECO:0000256" key="6">
    <source>
        <dbReference type="ARBA" id="ARBA00022723"/>
    </source>
</evidence>
<accession>A0A381EJ73</accession>
<evidence type="ECO:0000256" key="8">
    <source>
        <dbReference type="ARBA" id="ARBA00022833"/>
    </source>
</evidence>
<dbReference type="GO" id="GO:0003899">
    <property type="term" value="F:DNA-directed RNA polymerase activity"/>
    <property type="evidence" value="ECO:0007669"/>
    <property type="project" value="InterPro"/>
</dbReference>
<dbReference type="InterPro" id="IPR037068">
    <property type="entry name" value="DNA_primase_core_N_sf"/>
</dbReference>
<dbReference type="SUPFAM" id="SSF56731">
    <property type="entry name" value="DNA primase core"/>
    <property type="match status" value="1"/>
</dbReference>
<dbReference type="SMART" id="SM00400">
    <property type="entry name" value="ZnF_CHCC"/>
    <property type="match status" value="1"/>
</dbReference>
<dbReference type="InterPro" id="IPR013264">
    <property type="entry name" value="DNAG_N"/>
</dbReference>
<dbReference type="PROSITE" id="PS50880">
    <property type="entry name" value="TOPRIM"/>
    <property type="match status" value="1"/>
</dbReference>
<protein>
    <submittedName>
        <fullName evidence="13">DNA primase</fullName>
        <ecNumber evidence="13">2.7.7.-</ecNumber>
    </submittedName>
</protein>
<gene>
    <name evidence="13" type="primary">dnaG_1</name>
    <name evidence="13" type="ORF">NCTC12264_01318</name>
</gene>
<evidence type="ECO:0000259" key="12">
    <source>
        <dbReference type="PROSITE" id="PS50880"/>
    </source>
</evidence>
<name>A0A381EJ73_CAMUP</name>
<keyword evidence="6" id="KW-0479">Metal-binding</keyword>
<dbReference type="Pfam" id="PF01807">
    <property type="entry name" value="Zn_ribbon_DnaG"/>
    <property type="match status" value="1"/>
</dbReference>
<dbReference type="NCBIfam" id="TIGR01391">
    <property type="entry name" value="dnaG"/>
    <property type="match status" value="1"/>
</dbReference>
<dbReference type="EC" id="2.7.7.-" evidence="13"/>
<keyword evidence="8" id="KW-0862">Zinc</keyword>
<dbReference type="Proteomes" id="UP000254161">
    <property type="component" value="Unassembled WGS sequence"/>
</dbReference>
<dbReference type="Pfam" id="PF08275">
    <property type="entry name" value="DNAG_N"/>
    <property type="match status" value="1"/>
</dbReference>
<dbReference type="RefSeq" id="WP_115630442.1">
    <property type="nucleotide sequence ID" value="NZ_UFUZ01000001.1"/>
</dbReference>
<keyword evidence="11" id="KW-0804">Transcription</keyword>
<dbReference type="GO" id="GO:1990077">
    <property type="term" value="C:primosome complex"/>
    <property type="evidence" value="ECO:0007669"/>
    <property type="project" value="UniProtKB-KW"/>
</dbReference>
<dbReference type="GO" id="GO:0000428">
    <property type="term" value="C:DNA-directed RNA polymerase complex"/>
    <property type="evidence" value="ECO:0007669"/>
    <property type="project" value="UniProtKB-KW"/>
</dbReference>
<dbReference type="Pfam" id="PF13155">
    <property type="entry name" value="Toprim_2"/>
    <property type="match status" value="1"/>
</dbReference>
<keyword evidence="2" id="KW-0639">Primosome</keyword>
<evidence type="ECO:0000256" key="5">
    <source>
        <dbReference type="ARBA" id="ARBA00022705"/>
    </source>
</evidence>
<dbReference type="PANTHER" id="PTHR30313">
    <property type="entry name" value="DNA PRIMASE"/>
    <property type="match status" value="1"/>
</dbReference>
<dbReference type="InterPro" id="IPR002694">
    <property type="entry name" value="Znf_CHC2"/>
</dbReference>
<dbReference type="SMART" id="SM00493">
    <property type="entry name" value="TOPRIM"/>
    <property type="match status" value="1"/>
</dbReference>
<feature type="domain" description="Toprim" evidence="12">
    <location>
        <begin position="237"/>
        <end position="322"/>
    </location>
</feature>
<evidence type="ECO:0000256" key="4">
    <source>
        <dbReference type="ARBA" id="ARBA00022695"/>
    </source>
</evidence>
<dbReference type="InterPro" id="IPR006295">
    <property type="entry name" value="DNA_primase_DnaG"/>
</dbReference>
<evidence type="ECO:0000256" key="9">
    <source>
        <dbReference type="ARBA" id="ARBA00022842"/>
    </source>
</evidence>
<proteinExistence type="predicted"/>
<keyword evidence="3 13" id="KW-0808">Transferase</keyword>
<keyword evidence="7" id="KW-0863">Zinc-finger</keyword>
<dbReference type="InterPro" id="IPR034151">
    <property type="entry name" value="TOPRIM_DnaG_bac"/>
</dbReference>
<dbReference type="Gene3D" id="3.40.1360.10">
    <property type="match status" value="1"/>
</dbReference>